<feature type="binding site" evidence="7">
    <location>
        <position position="132"/>
    </location>
    <ligand>
        <name>substrate</name>
    </ligand>
</feature>
<feature type="binding site" evidence="7">
    <location>
        <position position="32"/>
    </location>
    <ligand>
        <name>substrate</name>
    </ligand>
</feature>
<gene>
    <name evidence="7" type="primary">aroK</name>
    <name evidence="8" type="ORF">J2Z34_002588</name>
</gene>
<evidence type="ECO:0000256" key="1">
    <source>
        <dbReference type="ARBA" id="ARBA00022605"/>
    </source>
</evidence>
<dbReference type="InterPro" id="IPR027417">
    <property type="entry name" value="P-loop_NTPase"/>
</dbReference>
<protein>
    <recommendedName>
        <fullName evidence="7">Shikimate kinase</fullName>
        <shortName evidence="7">SK</shortName>
        <ecNumber evidence="7">2.7.1.71</ecNumber>
    </recommendedName>
</protein>
<dbReference type="SUPFAM" id="SSF52540">
    <property type="entry name" value="P-loop containing nucleoside triphosphate hydrolases"/>
    <property type="match status" value="1"/>
</dbReference>
<dbReference type="Gene3D" id="3.40.50.300">
    <property type="entry name" value="P-loop containing nucleotide triphosphate hydrolases"/>
    <property type="match status" value="1"/>
</dbReference>
<keyword evidence="1 7" id="KW-0028">Amino-acid biosynthesis</keyword>
<comment type="function">
    <text evidence="7">Catalyzes the specific phosphorylation of the 3-hydroxyl group of shikimic acid using ATP as a cosubstrate.</text>
</comment>
<accession>A0ABS4G743</accession>
<feature type="binding site" evidence="7">
    <location>
        <position position="78"/>
    </location>
    <ligand>
        <name>substrate</name>
    </ligand>
</feature>
<proteinExistence type="inferred from homology"/>
<dbReference type="InterPro" id="IPR000623">
    <property type="entry name" value="Shikimate_kinase/TSH1"/>
</dbReference>
<dbReference type="GO" id="GO:0016301">
    <property type="term" value="F:kinase activity"/>
    <property type="evidence" value="ECO:0007669"/>
    <property type="project" value="UniProtKB-KW"/>
</dbReference>
<feature type="binding site" evidence="7">
    <location>
        <position position="116"/>
    </location>
    <ligand>
        <name>ATP</name>
        <dbReference type="ChEBI" id="CHEBI:30616"/>
    </ligand>
</feature>
<feature type="binding site" evidence="7">
    <location>
        <position position="14"/>
    </location>
    <ligand>
        <name>Mg(2+)</name>
        <dbReference type="ChEBI" id="CHEBI:18420"/>
    </ligand>
</feature>
<comment type="subunit">
    <text evidence="7">Monomer.</text>
</comment>
<comment type="catalytic activity">
    <reaction evidence="7">
        <text>shikimate + ATP = 3-phosphoshikimate + ADP + H(+)</text>
        <dbReference type="Rhea" id="RHEA:13121"/>
        <dbReference type="ChEBI" id="CHEBI:15378"/>
        <dbReference type="ChEBI" id="CHEBI:30616"/>
        <dbReference type="ChEBI" id="CHEBI:36208"/>
        <dbReference type="ChEBI" id="CHEBI:145989"/>
        <dbReference type="ChEBI" id="CHEBI:456216"/>
        <dbReference type="EC" id="2.7.1.71"/>
    </reaction>
</comment>
<keyword evidence="7" id="KW-0479">Metal-binding</keyword>
<feature type="binding site" evidence="7">
    <location>
        <position position="56"/>
    </location>
    <ligand>
        <name>substrate</name>
    </ligand>
</feature>
<keyword evidence="3 7" id="KW-0547">Nucleotide-binding</keyword>
<comment type="cofactor">
    <cofactor evidence="7">
        <name>Mg(2+)</name>
        <dbReference type="ChEBI" id="CHEBI:18420"/>
    </cofactor>
    <text evidence="7">Binds 1 Mg(2+) ion per subunit.</text>
</comment>
<comment type="caution">
    <text evidence="8">The sequence shown here is derived from an EMBL/GenBank/DDBJ whole genome shotgun (WGS) entry which is preliminary data.</text>
</comment>
<dbReference type="RefSeq" id="WP_209460268.1">
    <property type="nucleotide sequence ID" value="NZ_JAGGKC010000023.1"/>
</dbReference>
<dbReference type="CDD" id="cd00464">
    <property type="entry name" value="SK"/>
    <property type="match status" value="1"/>
</dbReference>
<dbReference type="HAMAP" id="MF_00109">
    <property type="entry name" value="Shikimate_kinase"/>
    <property type="match status" value="1"/>
</dbReference>
<dbReference type="EC" id="2.7.1.71" evidence="7"/>
<feature type="binding site" evidence="7">
    <location>
        <begin position="10"/>
        <end position="15"/>
    </location>
    <ligand>
        <name>ATP</name>
        <dbReference type="ChEBI" id="CHEBI:30616"/>
    </ligand>
</feature>
<name>A0ABS4G743_9CLOT</name>
<evidence type="ECO:0000256" key="6">
    <source>
        <dbReference type="ARBA" id="ARBA00023141"/>
    </source>
</evidence>
<sequence>MRIFIVGMPGSGKTTLGRLLAAATGMKAVDTDRLITEKYGKTPSRIITEEGEKIFRELERETLEEVLKMDDLIISTGGGFPIFSGNMDRMLENSYVIYIKTSLDVLWKRLKHDKTRPLSNSNEKLRKLYSERKPFYEKAGIIIDGSLDSRANLAKTLDKLSSLGIVKKTMVN</sequence>
<keyword evidence="7" id="KW-0963">Cytoplasm</keyword>
<keyword evidence="9" id="KW-1185">Reference proteome</keyword>
<evidence type="ECO:0000313" key="9">
    <source>
        <dbReference type="Proteomes" id="UP001519271"/>
    </source>
</evidence>
<keyword evidence="5 7" id="KW-0067">ATP-binding</keyword>
<evidence type="ECO:0000256" key="5">
    <source>
        <dbReference type="ARBA" id="ARBA00022840"/>
    </source>
</evidence>
<evidence type="ECO:0000256" key="3">
    <source>
        <dbReference type="ARBA" id="ARBA00022741"/>
    </source>
</evidence>
<evidence type="ECO:0000256" key="4">
    <source>
        <dbReference type="ARBA" id="ARBA00022777"/>
    </source>
</evidence>
<keyword evidence="4 7" id="KW-0418">Kinase</keyword>
<keyword evidence="2 7" id="KW-0808">Transferase</keyword>
<organism evidence="8 9">
    <name type="scientific">Youngiibacter multivorans</name>
    <dbReference type="NCBI Taxonomy" id="937251"/>
    <lineage>
        <taxon>Bacteria</taxon>
        <taxon>Bacillati</taxon>
        <taxon>Bacillota</taxon>
        <taxon>Clostridia</taxon>
        <taxon>Eubacteriales</taxon>
        <taxon>Clostridiaceae</taxon>
        <taxon>Youngiibacter</taxon>
    </lineage>
</organism>
<dbReference type="Proteomes" id="UP001519271">
    <property type="component" value="Unassembled WGS sequence"/>
</dbReference>
<keyword evidence="7" id="KW-0460">Magnesium</keyword>
<dbReference type="PANTHER" id="PTHR21087">
    <property type="entry name" value="SHIKIMATE KINASE"/>
    <property type="match status" value="1"/>
</dbReference>
<evidence type="ECO:0000313" key="8">
    <source>
        <dbReference type="EMBL" id="MBP1920090.1"/>
    </source>
</evidence>
<comment type="similarity">
    <text evidence="7">Belongs to the shikimate kinase family.</text>
</comment>
<reference evidence="8 9" key="1">
    <citation type="submission" date="2021-03" db="EMBL/GenBank/DDBJ databases">
        <title>Genomic Encyclopedia of Type Strains, Phase IV (KMG-IV): sequencing the most valuable type-strain genomes for metagenomic binning, comparative biology and taxonomic classification.</title>
        <authorList>
            <person name="Goeker M."/>
        </authorList>
    </citation>
    <scope>NUCLEOTIDE SEQUENCE [LARGE SCALE GENOMIC DNA]</scope>
    <source>
        <strain evidence="8 9">DSM 6139</strain>
    </source>
</reference>
<dbReference type="EMBL" id="JAGGKC010000023">
    <property type="protein sequence ID" value="MBP1920090.1"/>
    <property type="molecule type" value="Genomic_DNA"/>
</dbReference>
<evidence type="ECO:0000256" key="2">
    <source>
        <dbReference type="ARBA" id="ARBA00022679"/>
    </source>
</evidence>
<comment type="pathway">
    <text evidence="7">Metabolic intermediate biosynthesis; chorismate biosynthesis; chorismate from D-erythrose 4-phosphate and phosphoenolpyruvate: step 5/7.</text>
</comment>
<dbReference type="Pfam" id="PF01202">
    <property type="entry name" value="SKI"/>
    <property type="match status" value="1"/>
</dbReference>
<keyword evidence="6 7" id="KW-0057">Aromatic amino acid biosynthesis</keyword>
<dbReference type="PRINTS" id="PR01100">
    <property type="entry name" value="SHIKIMTKNASE"/>
</dbReference>
<comment type="caution">
    <text evidence="7">Lacks conserved residue(s) required for the propagation of feature annotation.</text>
</comment>
<evidence type="ECO:0000256" key="7">
    <source>
        <dbReference type="HAMAP-Rule" id="MF_00109"/>
    </source>
</evidence>
<comment type="subcellular location">
    <subcellularLocation>
        <location evidence="7">Cytoplasm</location>
    </subcellularLocation>
</comment>
<dbReference type="InterPro" id="IPR031322">
    <property type="entry name" value="Shikimate/glucono_kinase"/>
</dbReference>
<dbReference type="PANTHER" id="PTHR21087:SF16">
    <property type="entry name" value="SHIKIMATE KINASE 1, CHLOROPLASTIC"/>
    <property type="match status" value="1"/>
</dbReference>